<proteinExistence type="inferred from homology"/>
<evidence type="ECO:0000256" key="3">
    <source>
        <dbReference type="ARBA" id="ARBA00012027"/>
    </source>
</evidence>
<dbReference type="EMBL" id="RARA01000024">
    <property type="protein sequence ID" value="ROT47387.1"/>
    <property type="molecule type" value="Genomic_DNA"/>
</dbReference>
<keyword evidence="7" id="KW-0812">Transmembrane</keyword>
<keyword evidence="5" id="KW-0442">Lipid degradation</keyword>
<keyword evidence="6" id="KW-0443">Lipid metabolism</keyword>
<dbReference type="AlphaFoldDB" id="A0A3N2QC54"/>
<dbReference type="GO" id="GO:0006793">
    <property type="term" value="P:phosphorus metabolic process"/>
    <property type="evidence" value="ECO:0007669"/>
    <property type="project" value="UniProtKB-ARBA"/>
</dbReference>
<evidence type="ECO:0000256" key="2">
    <source>
        <dbReference type="ARBA" id="ARBA00008664"/>
    </source>
</evidence>
<keyword evidence="4" id="KW-0378">Hydrolase</keyword>
<dbReference type="PROSITE" id="PS50035">
    <property type="entry name" value="PLD"/>
    <property type="match status" value="1"/>
</dbReference>
<evidence type="ECO:0000256" key="4">
    <source>
        <dbReference type="ARBA" id="ARBA00022801"/>
    </source>
</evidence>
<dbReference type="GO" id="GO:0016891">
    <property type="term" value="F:RNA endonuclease activity producing 5'-phosphomonoesters, hydrolytic mechanism"/>
    <property type="evidence" value="ECO:0007669"/>
    <property type="project" value="TreeGrafter"/>
</dbReference>
<evidence type="ECO:0000259" key="8">
    <source>
        <dbReference type="PROSITE" id="PS50035"/>
    </source>
</evidence>
<dbReference type="GO" id="GO:0016042">
    <property type="term" value="P:lipid catabolic process"/>
    <property type="evidence" value="ECO:0007669"/>
    <property type="project" value="UniProtKB-KW"/>
</dbReference>
<dbReference type="InterPro" id="IPR001736">
    <property type="entry name" value="PLipase_D/transphosphatidylase"/>
</dbReference>
<dbReference type="OrthoDB" id="9762009at2"/>
<comment type="catalytic activity">
    <reaction evidence="1">
        <text>a 1,2-diacyl-sn-glycero-3-phosphocholine + H2O = a 1,2-diacyl-sn-glycero-3-phosphate + choline + H(+)</text>
        <dbReference type="Rhea" id="RHEA:14445"/>
        <dbReference type="ChEBI" id="CHEBI:15354"/>
        <dbReference type="ChEBI" id="CHEBI:15377"/>
        <dbReference type="ChEBI" id="CHEBI:15378"/>
        <dbReference type="ChEBI" id="CHEBI:57643"/>
        <dbReference type="ChEBI" id="CHEBI:58608"/>
        <dbReference type="EC" id="3.1.4.4"/>
    </reaction>
</comment>
<protein>
    <recommendedName>
        <fullName evidence="3">phospholipase D</fullName>
        <ecNumber evidence="3">3.1.4.4</ecNumber>
    </recommendedName>
</protein>
<dbReference type="RefSeq" id="WP_123662955.1">
    <property type="nucleotide sequence ID" value="NZ_RARA01000024.1"/>
</dbReference>
<sequence length="202" mass="22956">MKIYKIPTWARLTHMQLTFSGAIIMAMGSVWVHYTACQSSLKSYNATDTDIDIEMYFTPEDPCMDLIIKKILSAKKRILVQAYVITSEKIARALIQAHQKKIKVQLLVDKNTQSSKGSKIDLMLQYGIPIIIDTPSPFGIAHSKTMIIDDTYVITGSFNWTDGAQFKNSETVVIIKGKDSNRKFKNNWYKRAKSGKKLKSIR</sequence>
<feature type="domain" description="PLD phosphodiesterase" evidence="8">
    <location>
        <begin position="137"/>
        <end position="164"/>
    </location>
</feature>
<evidence type="ECO:0000313" key="10">
    <source>
        <dbReference type="Proteomes" id="UP000270927"/>
    </source>
</evidence>
<dbReference type="InterPro" id="IPR051406">
    <property type="entry name" value="PLD_domain"/>
</dbReference>
<dbReference type="InterPro" id="IPR025202">
    <property type="entry name" value="PLD-like_dom"/>
</dbReference>
<dbReference type="SMART" id="SM00155">
    <property type="entry name" value="PLDc"/>
    <property type="match status" value="1"/>
</dbReference>
<dbReference type="EC" id="3.1.4.4" evidence="3"/>
<gene>
    <name evidence="9" type="ORF">EDM02_03050</name>
</gene>
<dbReference type="Proteomes" id="UP000270927">
    <property type="component" value="Unassembled WGS sequence"/>
</dbReference>
<evidence type="ECO:0000256" key="7">
    <source>
        <dbReference type="SAM" id="Phobius"/>
    </source>
</evidence>
<evidence type="ECO:0000256" key="6">
    <source>
        <dbReference type="ARBA" id="ARBA00023098"/>
    </source>
</evidence>
<evidence type="ECO:0000256" key="5">
    <source>
        <dbReference type="ARBA" id="ARBA00022963"/>
    </source>
</evidence>
<dbReference type="SUPFAM" id="SSF56024">
    <property type="entry name" value="Phospholipase D/nuclease"/>
    <property type="match status" value="1"/>
</dbReference>
<evidence type="ECO:0000313" key="9">
    <source>
        <dbReference type="EMBL" id="ROT47387.1"/>
    </source>
</evidence>
<keyword evidence="7" id="KW-0472">Membrane</keyword>
<comment type="caution">
    <text evidence="9">The sequence shown here is derived from an EMBL/GenBank/DDBJ whole genome shotgun (WGS) entry which is preliminary data.</text>
</comment>
<reference evidence="9 10" key="1">
    <citation type="submission" date="2018-09" db="EMBL/GenBank/DDBJ databases">
        <title>Comparative Genomics of Wolbachia-Cardinium Dual Endosymbiosis in a Plant-Parasitic Nematode.</title>
        <authorList>
            <person name="Brown A.M.V."/>
            <person name="Wasala S.K."/>
            <person name="Howe D.K."/>
            <person name="Peetz A.B."/>
            <person name="Zasada I.A."/>
            <person name="Denver D.R."/>
        </authorList>
    </citation>
    <scope>NUCLEOTIDE SEQUENCE [LARGE SCALE GENOMIC DNA]</scope>
    <source>
        <strain evidence="9 10">Pp_1</strain>
    </source>
</reference>
<keyword evidence="7" id="KW-1133">Transmembrane helix</keyword>
<dbReference type="PANTHER" id="PTHR43856">
    <property type="entry name" value="CARDIOLIPIN HYDROLASE"/>
    <property type="match status" value="1"/>
</dbReference>
<keyword evidence="10" id="KW-1185">Reference proteome</keyword>
<evidence type="ECO:0000256" key="1">
    <source>
        <dbReference type="ARBA" id="ARBA00000798"/>
    </source>
</evidence>
<dbReference type="Pfam" id="PF13091">
    <property type="entry name" value="PLDc_2"/>
    <property type="match status" value="1"/>
</dbReference>
<dbReference type="GO" id="GO:0004630">
    <property type="term" value="F:phospholipase D activity"/>
    <property type="evidence" value="ECO:0007669"/>
    <property type="project" value="UniProtKB-EC"/>
</dbReference>
<dbReference type="PANTHER" id="PTHR43856:SF1">
    <property type="entry name" value="MITOCHONDRIAL CARDIOLIPIN HYDROLASE"/>
    <property type="match status" value="1"/>
</dbReference>
<accession>A0A3N2QC54</accession>
<dbReference type="Gene3D" id="3.30.870.10">
    <property type="entry name" value="Endonuclease Chain A"/>
    <property type="match status" value="1"/>
</dbReference>
<feature type="transmembrane region" description="Helical" evidence="7">
    <location>
        <begin position="12"/>
        <end position="34"/>
    </location>
</feature>
<organism evidence="9 10">
    <name type="scientific">Candidatus Cardinium hertigii</name>
    <dbReference type="NCBI Taxonomy" id="247481"/>
    <lineage>
        <taxon>Bacteria</taxon>
        <taxon>Pseudomonadati</taxon>
        <taxon>Bacteroidota</taxon>
        <taxon>Cytophagia</taxon>
        <taxon>Cytophagales</taxon>
        <taxon>Amoebophilaceae</taxon>
        <taxon>Candidatus Cardinium</taxon>
    </lineage>
</organism>
<name>A0A3N2QC54_9BACT</name>
<comment type="similarity">
    <text evidence="2">Belongs to the phospholipase D family.</text>
</comment>